<dbReference type="InterPro" id="IPR033913">
    <property type="entry name" value="MTH1175_dom"/>
</dbReference>
<dbReference type="InterPro" id="IPR036105">
    <property type="entry name" value="DiNase_FeMo-co_biosyn_sf"/>
</dbReference>
<dbReference type="Pfam" id="PF02579">
    <property type="entry name" value="Nitro_FeMo-Co"/>
    <property type="match status" value="1"/>
</dbReference>
<sequence>MKICVTASDTGLEAPVDPHFGRCKYFVVVDPESMEFESIANGQGSASGGAGVQAAQQIIGEGIGVLITGSVGPNAFSLLSSEGIEMKISLAGPVIEAIKAYGSGSLETIEAANSPGKSKM</sequence>
<reference evidence="2" key="1">
    <citation type="submission" date="2023-08" db="EMBL/GenBank/DDBJ databases">
        <title>Methanolobus mangrovi sp. nov. and Methanolobus sediminis sp. nov, two novel methylotrophic methanogens isolated from mangrove sediments in China.</title>
        <authorList>
            <person name="Zhou J."/>
        </authorList>
    </citation>
    <scope>NUCLEOTIDE SEQUENCE</scope>
    <source>
        <strain evidence="2">FTZ2</strain>
    </source>
</reference>
<evidence type="ECO:0000259" key="1">
    <source>
        <dbReference type="Pfam" id="PF02579"/>
    </source>
</evidence>
<organism evidence="2 3">
    <name type="scientific">Methanolobus mangrovi</name>
    <dbReference type="NCBI Taxonomy" id="3072977"/>
    <lineage>
        <taxon>Archaea</taxon>
        <taxon>Methanobacteriati</taxon>
        <taxon>Methanobacteriota</taxon>
        <taxon>Stenosarchaea group</taxon>
        <taxon>Methanomicrobia</taxon>
        <taxon>Methanosarcinales</taxon>
        <taxon>Methanosarcinaceae</taxon>
        <taxon>Methanolobus</taxon>
    </lineage>
</organism>
<name>A0AA51YJ04_9EURY</name>
<dbReference type="Gene3D" id="3.30.420.130">
    <property type="entry name" value="Dinitrogenase iron-molybdenum cofactor biosynthesis domain"/>
    <property type="match status" value="1"/>
</dbReference>
<keyword evidence="3" id="KW-1185">Reference proteome</keyword>
<dbReference type="EMBL" id="CP133594">
    <property type="protein sequence ID" value="WMW22100.1"/>
    <property type="molecule type" value="Genomic_DNA"/>
</dbReference>
<dbReference type="SUPFAM" id="SSF53146">
    <property type="entry name" value="Nitrogenase accessory factor-like"/>
    <property type="match status" value="1"/>
</dbReference>
<dbReference type="AlphaFoldDB" id="A0AA51YJ04"/>
<dbReference type="PANTHER" id="PTHR42983">
    <property type="entry name" value="DINITROGENASE IRON-MOLYBDENUM COFACTOR PROTEIN-RELATED"/>
    <property type="match status" value="1"/>
</dbReference>
<dbReference type="GeneID" id="84230898"/>
<protein>
    <submittedName>
        <fullName evidence="2">NifB/NifX family molybdenum-iron cluster-binding protein</fullName>
    </submittedName>
</protein>
<evidence type="ECO:0000313" key="2">
    <source>
        <dbReference type="EMBL" id="WMW22100.1"/>
    </source>
</evidence>
<evidence type="ECO:0000313" key="3">
    <source>
        <dbReference type="Proteomes" id="UP001183006"/>
    </source>
</evidence>
<dbReference type="CDD" id="cd00851">
    <property type="entry name" value="MTH1175"/>
    <property type="match status" value="1"/>
</dbReference>
<dbReference type="PANTHER" id="PTHR42983:SF1">
    <property type="entry name" value="IRON-MOLYBDENUM PROTEIN"/>
    <property type="match status" value="1"/>
</dbReference>
<dbReference type="Proteomes" id="UP001183006">
    <property type="component" value="Chromosome"/>
</dbReference>
<gene>
    <name evidence="2" type="ORF">RE476_12115</name>
</gene>
<dbReference type="InterPro" id="IPR003731">
    <property type="entry name" value="Di-Nase_FeMo-co_biosynth"/>
</dbReference>
<dbReference type="RefSeq" id="WP_309307893.1">
    <property type="nucleotide sequence ID" value="NZ_CP133594.1"/>
</dbReference>
<proteinExistence type="predicted"/>
<dbReference type="KEGG" id="mmav:RE476_12115"/>
<accession>A0AA51YJ04</accession>
<feature type="domain" description="Dinitrogenase iron-molybdenum cofactor biosynthesis" evidence="1">
    <location>
        <begin position="13"/>
        <end position="102"/>
    </location>
</feature>